<accession>A0ABU0AZV8</accession>
<keyword evidence="8" id="KW-1185">Reference proteome</keyword>
<dbReference type="InterPro" id="IPR010979">
    <property type="entry name" value="Ribosomal_uS13-like_H2TH"/>
</dbReference>
<keyword evidence="3 5" id="KW-0694">RNA-binding</keyword>
<evidence type="ECO:0000313" key="7">
    <source>
        <dbReference type="EMBL" id="MDQ0285798.1"/>
    </source>
</evidence>
<dbReference type="Gene3D" id="1.10.8.50">
    <property type="match status" value="1"/>
</dbReference>
<dbReference type="Gene3D" id="2.30.310.10">
    <property type="entry name" value="ibrinogen binding protein from staphylococcus aureus domain"/>
    <property type="match status" value="1"/>
</dbReference>
<protein>
    <recommendedName>
        <fullName evidence="5">Rqc2 homolog RqcH</fullName>
        <shortName evidence="5">RqcH</shortName>
    </recommendedName>
</protein>
<evidence type="ECO:0000313" key="8">
    <source>
        <dbReference type="Proteomes" id="UP001225644"/>
    </source>
</evidence>
<dbReference type="HAMAP" id="MF_00844_B">
    <property type="entry name" value="RqcH_B"/>
    <property type="match status" value="1"/>
</dbReference>
<feature type="domain" description="NFACT RNA-binding" evidence="6">
    <location>
        <begin position="472"/>
        <end position="564"/>
    </location>
</feature>
<organism evidence="7 8">
    <name type="scientific">Desulfofundulus luciae</name>
    <dbReference type="NCBI Taxonomy" id="74702"/>
    <lineage>
        <taxon>Bacteria</taxon>
        <taxon>Bacillati</taxon>
        <taxon>Bacillota</taxon>
        <taxon>Clostridia</taxon>
        <taxon>Eubacteriales</taxon>
        <taxon>Peptococcaceae</taxon>
        <taxon>Desulfofundulus</taxon>
    </lineage>
</organism>
<proteinExistence type="inferred from homology"/>
<evidence type="ECO:0000256" key="4">
    <source>
        <dbReference type="ARBA" id="ARBA00022917"/>
    </source>
</evidence>
<dbReference type="InterPro" id="IPR043682">
    <property type="entry name" value="RqcH_bacterial"/>
</dbReference>
<dbReference type="Pfam" id="PF05833">
    <property type="entry name" value="NFACT_N"/>
    <property type="match status" value="1"/>
</dbReference>
<evidence type="ECO:0000256" key="2">
    <source>
        <dbReference type="ARBA" id="ARBA00022730"/>
    </source>
</evidence>
<sequence length="592" mass="67685">MEERKSSMPFDGLVMAAVRKELESKLLDGRIDRIYQPSPLEIHLLIHRPGTRARLLLSAHPENARVHLTGRVRENPPSPPVFCMVLRKHLEGGRIRGIHQRGLDRVLVLQVQSYNDLGEPCLKELVCEIMGRHSNIILVNPGTKQIIDAIKRYTYAVSRHREVLPGREYIPPPEQHKLNPLELKEEEFRQALLEAPLETPVAAVLQRNLDGISQVMAREILYRAGLAQDLILDHCGEHELVVLWQAIQQMAGAIARGEFQPSLVLDEQGRPREFAAFDLTHFHAFTRRQGNMNALVDLFYTAREEDQDYQSKKQSLLTVVRREMGRLSQKLSLQEESLAKAERAEEYRIFGELLMANLYRLEKGLSEVTLENFYDPEKKTVIISLDPRLNPVQNAQAYFKKYTKAKQTREETGNRIEQTQRELEYLKGVETAIIQATTVPELVEIREELEEQGYLKPASREKKREPEKPRPLVFTSSDGFTILVGRNNKQNDYLTLRLAKGEDVWLHTKDIPGSHVLIRTGGRTVPETTLAEAASLAAYFSRARESQNVPVDYTLCKNVHKPRGARPGYVIYTGQRTLTVNPDQELVERLKA</sequence>
<dbReference type="EMBL" id="JAUSUX010000005">
    <property type="protein sequence ID" value="MDQ0285798.1"/>
    <property type="molecule type" value="Genomic_DNA"/>
</dbReference>
<name>A0ABU0AZV8_9FIRM</name>
<keyword evidence="1 5" id="KW-0820">tRNA-binding</keyword>
<dbReference type="PANTHER" id="PTHR15239:SF6">
    <property type="entry name" value="RIBOSOME QUALITY CONTROL COMPLEX SUBUNIT NEMF"/>
    <property type="match status" value="1"/>
</dbReference>
<evidence type="ECO:0000256" key="3">
    <source>
        <dbReference type="ARBA" id="ARBA00022884"/>
    </source>
</evidence>
<comment type="similarity">
    <text evidence="5">Belongs to the NEMF family.</text>
</comment>
<keyword evidence="2 5" id="KW-0699">rRNA-binding</keyword>
<evidence type="ECO:0000256" key="5">
    <source>
        <dbReference type="HAMAP-Rule" id="MF_00844"/>
    </source>
</evidence>
<evidence type="ECO:0000259" key="6">
    <source>
        <dbReference type="Pfam" id="PF05670"/>
    </source>
</evidence>
<comment type="function">
    <text evidence="5">Key component of the ribosome quality control system (RQC), a ribosome-associated complex that mediates the extraction of incompletely synthesized nascent chains from stalled ribosomes and their subsequent degradation. RqcH recruits Ala-charged tRNA, and with RqcP directs the elongation of stalled nascent chains on 50S ribosomal subunits, leading to non-templated C-terminal alanine extensions (Ala tail). The Ala tail promotes nascent chain degradation. May add between 1 and at least 8 Ala residues. Binds to stalled 50S ribosomal subunits.</text>
</comment>
<dbReference type="InterPro" id="IPR051608">
    <property type="entry name" value="RQC_Subunit_NEMF"/>
</dbReference>
<dbReference type="Pfam" id="PF05670">
    <property type="entry name" value="NFACT-R_1"/>
    <property type="match status" value="1"/>
</dbReference>
<dbReference type="RefSeq" id="WP_307400203.1">
    <property type="nucleotide sequence ID" value="NZ_JAUSUX010000005.1"/>
</dbReference>
<gene>
    <name evidence="5" type="primary">rqcH</name>
    <name evidence="7" type="ORF">J2Z49_000903</name>
</gene>
<comment type="caution">
    <text evidence="7">The sequence shown here is derived from an EMBL/GenBank/DDBJ whole genome shotgun (WGS) entry which is preliminary data.</text>
</comment>
<reference evidence="7 8" key="1">
    <citation type="submission" date="2023-07" db="EMBL/GenBank/DDBJ databases">
        <title>Genomic Encyclopedia of Type Strains, Phase IV (KMG-IV): sequencing the most valuable type-strain genomes for metagenomic binning, comparative biology and taxonomic classification.</title>
        <authorList>
            <person name="Goeker M."/>
        </authorList>
    </citation>
    <scope>NUCLEOTIDE SEQUENCE [LARGE SCALE GENOMIC DNA]</scope>
    <source>
        <strain evidence="7 8">DSM 12396</strain>
    </source>
</reference>
<comment type="subunit">
    <text evidence="5">Associates with stalled 50S ribosomal subunits. Binds to RqcP.</text>
</comment>
<dbReference type="SUPFAM" id="SSF46946">
    <property type="entry name" value="S13-like H2TH domain"/>
    <property type="match status" value="1"/>
</dbReference>
<keyword evidence="4 5" id="KW-0648">Protein biosynthesis</keyword>
<dbReference type="Proteomes" id="UP001225644">
    <property type="component" value="Unassembled WGS sequence"/>
</dbReference>
<dbReference type="PANTHER" id="PTHR15239">
    <property type="entry name" value="NUCLEAR EXPORT MEDIATOR FACTOR NEMF"/>
    <property type="match status" value="1"/>
</dbReference>
<evidence type="ECO:0000256" key="1">
    <source>
        <dbReference type="ARBA" id="ARBA00022555"/>
    </source>
</evidence>
<dbReference type="InterPro" id="IPR008532">
    <property type="entry name" value="NFACT_RNA-bd"/>
</dbReference>